<dbReference type="AlphaFoldDB" id="A0A087GKT6"/>
<dbReference type="GO" id="GO:0016020">
    <property type="term" value="C:membrane"/>
    <property type="evidence" value="ECO:0007669"/>
    <property type="project" value="UniProtKB-SubCell"/>
</dbReference>
<dbReference type="EMBL" id="CM002875">
    <property type="protein sequence ID" value="KFK30488.1"/>
    <property type="molecule type" value="Genomic_DNA"/>
</dbReference>
<feature type="transmembrane region" description="Helical" evidence="6">
    <location>
        <begin position="104"/>
        <end position="123"/>
    </location>
</feature>
<dbReference type="GO" id="GO:0009941">
    <property type="term" value="C:chloroplast envelope"/>
    <property type="evidence" value="ECO:0007669"/>
    <property type="project" value="EnsemblPlants"/>
</dbReference>
<evidence type="ECO:0000256" key="3">
    <source>
        <dbReference type="ARBA" id="ARBA00022692"/>
    </source>
</evidence>
<reference evidence="8" key="1">
    <citation type="journal article" date="2015" name="Nat. Plants">
        <title>Genome expansion of Arabis alpina linked with retrotransposition and reduced symmetric DNA methylation.</title>
        <authorList>
            <person name="Willing E.M."/>
            <person name="Rawat V."/>
            <person name="Mandakova T."/>
            <person name="Maumus F."/>
            <person name="James G.V."/>
            <person name="Nordstroem K.J."/>
            <person name="Becker C."/>
            <person name="Warthmann N."/>
            <person name="Chica C."/>
            <person name="Szarzynska B."/>
            <person name="Zytnicki M."/>
            <person name="Albani M.C."/>
            <person name="Kiefer C."/>
            <person name="Bergonzi S."/>
            <person name="Castaings L."/>
            <person name="Mateos J.L."/>
            <person name="Berns M.C."/>
            <person name="Bujdoso N."/>
            <person name="Piofczyk T."/>
            <person name="de Lorenzo L."/>
            <person name="Barrero-Sicilia C."/>
            <person name="Mateos I."/>
            <person name="Piednoel M."/>
            <person name="Hagmann J."/>
            <person name="Chen-Min-Tao R."/>
            <person name="Iglesias-Fernandez R."/>
            <person name="Schuster S.C."/>
            <person name="Alonso-Blanco C."/>
            <person name="Roudier F."/>
            <person name="Carbonero P."/>
            <person name="Paz-Ares J."/>
            <person name="Davis S.J."/>
            <person name="Pecinka A."/>
            <person name="Quesneville H."/>
            <person name="Colot V."/>
            <person name="Lysak M.A."/>
            <person name="Weigel D."/>
            <person name="Coupland G."/>
            <person name="Schneeberger K."/>
        </authorList>
    </citation>
    <scope>NUCLEOTIDE SEQUENCE [LARGE SCALE GENOMIC DNA]</scope>
    <source>
        <strain evidence="8">cv. Pajares</strain>
    </source>
</reference>
<name>A0A087GKT6_ARAAL</name>
<dbReference type="PANTHER" id="PTHR42893:SF47">
    <property type="entry name" value="PROTEIN DETOXIFICATION 47, CHLOROPLASTIC"/>
    <property type="match status" value="1"/>
</dbReference>
<accession>A0A087GKT6</accession>
<feature type="transmembrane region" description="Helical" evidence="6">
    <location>
        <begin position="143"/>
        <end position="163"/>
    </location>
</feature>
<dbReference type="Gramene" id="KFK30488">
    <property type="protein sequence ID" value="KFK30488"/>
    <property type="gene ID" value="AALP_AA7G268000"/>
</dbReference>
<dbReference type="eggNOG" id="KOG1347">
    <property type="taxonomic scope" value="Eukaryota"/>
</dbReference>
<feature type="transmembrane region" description="Helical" evidence="6">
    <location>
        <begin position="467"/>
        <end position="485"/>
    </location>
</feature>
<dbReference type="GO" id="GO:0045087">
    <property type="term" value="P:innate immune response"/>
    <property type="evidence" value="ECO:0007669"/>
    <property type="project" value="EnsemblPlants"/>
</dbReference>
<dbReference type="OrthoDB" id="423427at2759"/>
<evidence type="ECO:0000313" key="8">
    <source>
        <dbReference type="Proteomes" id="UP000029120"/>
    </source>
</evidence>
<feature type="transmembrane region" description="Helical" evidence="6">
    <location>
        <begin position="491"/>
        <end position="510"/>
    </location>
</feature>
<evidence type="ECO:0000256" key="1">
    <source>
        <dbReference type="ARBA" id="ARBA00004141"/>
    </source>
</evidence>
<comment type="subcellular location">
    <subcellularLocation>
        <location evidence="1">Membrane</location>
        <topology evidence="1">Multi-pass membrane protein</topology>
    </subcellularLocation>
</comment>
<dbReference type="PANTHER" id="PTHR42893">
    <property type="entry name" value="PROTEIN DETOXIFICATION 44, CHLOROPLASTIC-RELATED"/>
    <property type="match status" value="1"/>
</dbReference>
<keyword evidence="8" id="KW-1185">Reference proteome</keyword>
<evidence type="ECO:0000256" key="2">
    <source>
        <dbReference type="ARBA" id="ARBA00010199"/>
    </source>
</evidence>
<feature type="transmembrane region" description="Helical" evidence="6">
    <location>
        <begin position="252"/>
        <end position="280"/>
    </location>
</feature>
<comment type="similarity">
    <text evidence="2 6">Belongs to the multi antimicrobial extrusion (MATE) (TC 2.A.66.1) family.</text>
</comment>
<dbReference type="GO" id="GO:0042910">
    <property type="term" value="F:xenobiotic transmembrane transporter activity"/>
    <property type="evidence" value="ECO:0007669"/>
    <property type="project" value="InterPro"/>
</dbReference>
<dbReference type="InterPro" id="IPR044644">
    <property type="entry name" value="DinF-like"/>
</dbReference>
<gene>
    <name evidence="7" type="ordered locus">AALP_Aa7g268000</name>
</gene>
<dbReference type="GO" id="GO:0031348">
    <property type="term" value="P:negative regulation of defense response"/>
    <property type="evidence" value="ECO:0007669"/>
    <property type="project" value="EnsemblPlants"/>
</dbReference>
<dbReference type="GO" id="GO:0009751">
    <property type="term" value="P:response to salicylic acid"/>
    <property type="evidence" value="ECO:0007669"/>
    <property type="project" value="EnsemblPlants"/>
</dbReference>
<dbReference type="InterPro" id="IPR002528">
    <property type="entry name" value="MATE_fam"/>
</dbReference>
<dbReference type="NCBIfam" id="TIGR00797">
    <property type="entry name" value="matE"/>
    <property type="match status" value="1"/>
</dbReference>
<evidence type="ECO:0000256" key="4">
    <source>
        <dbReference type="ARBA" id="ARBA00022989"/>
    </source>
</evidence>
<feature type="transmembrane region" description="Helical" evidence="6">
    <location>
        <begin position="399"/>
        <end position="418"/>
    </location>
</feature>
<dbReference type="GO" id="GO:0042742">
    <property type="term" value="P:defense response to bacterium"/>
    <property type="evidence" value="ECO:0007669"/>
    <property type="project" value="EnsemblPlants"/>
</dbReference>
<dbReference type="Pfam" id="PF01554">
    <property type="entry name" value="MatE"/>
    <property type="match status" value="1"/>
</dbReference>
<protein>
    <recommendedName>
        <fullName evidence="6">Protein DETOXIFICATION</fullName>
    </recommendedName>
    <alternativeName>
        <fullName evidence="6">Multidrug and toxic compound extrusion protein</fullName>
    </alternativeName>
</protein>
<evidence type="ECO:0000256" key="6">
    <source>
        <dbReference type="RuleBase" id="RU004914"/>
    </source>
</evidence>
<dbReference type="GO" id="GO:0009697">
    <property type="term" value="P:salicylic acid biosynthetic process"/>
    <property type="evidence" value="ECO:0007669"/>
    <property type="project" value="EnsemblPlants"/>
</dbReference>
<feature type="transmembrane region" description="Helical" evidence="6">
    <location>
        <begin position="175"/>
        <end position="199"/>
    </location>
</feature>
<sequence>MLIKSQRLNFSPLFPQTPIKSHQTLIRCLRTGDFVPTRRKLGLITTVATPILPVVTGRKDNLHARNCVGVDRETDDGEKEEEEELVKESVWEQMKEIVKFTGPAMGMWICGPLMSLIDTVVVGQGSSFELAALGPGTVLCDHMSYVFMFLSVATSNMVATSLAKQDKEEAQHRISVLLFIALVCGLMMLLLTRLFGPWAITAFTRGKNIEILPAANTYIQIRGLAWPFILVGLVAQSASLGMKNSWGPLKSLAAATVINGLGDTILCLFLGQGIAGAAWATTASQVVSAFMMMDSLNKEGYNAYSFAVPTPQELWKITTLAAPVFISILSKISFYSFVIYCASSMGTHVLAAHQVMSQTFRMCNVWGEPLSQTAQSFMPELLYGANRNLPKAKSLLKSLMIIGATLGLILGVIGTTVPGLFPGVYTHDKVIINEMHRLLIPFFLALSVMPMAASLEGTLLAGRDLKFVSSVMSSSFVIGSLTLTFLTRSGYGLLGCWFVLVGFQWGRFAMHLRRLLSPGGMLSFDAPSPYTAEKIRSI</sequence>
<dbReference type="Proteomes" id="UP000029120">
    <property type="component" value="Chromosome 7"/>
</dbReference>
<feature type="transmembrane region" description="Helical" evidence="6">
    <location>
        <begin position="438"/>
        <end position="455"/>
    </location>
</feature>
<dbReference type="GO" id="GO:0015297">
    <property type="term" value="F:antiporter activity"/>
    <property type="evidence" value="ECO:0007669"/>
    <property type="project" value="InterPro"/>
</dbReference>
<dbReference type="OMA" id="IVSAYMM"/>
<keyword evidence="5 6" id="KW-0472">Membrane</keyword>
<comment type="caution">
    <text evidence="6">Lacks conserved residue(s) required for the propagation of feature annotation.</text>
</comment>
<evidence type="ECO:0000313" key="7">
    <source>
        <dbReference type="EMBL" id="KFK30488.1"/>
    </source>
</evidence>
<evidence type="ECO:0000256" key="5">
    <source>
        <dbReference type="ARBA" id="ARBA00023136"/>
    </source>
</evidence>
<keyword evidence="4 6" id="KW-1133">Transmembrane helix</keyword>
<organism evidence="7 8">
    <name type="scientific">Arabis alpina</name>
    <name type="common">Alpine rock-cress</name>
    <dbReference type="NCBI Taxonomy" id="50452"/>
    <lineage>
        <taxon>Eukaryota</taxon>
        <taxon>Viridiplantae</taxon>
        <taxon>Streptophyta</taxon>
        <taxon>Embryophyta</taxon>
        <taxon>Tracheophyta</taxon>
        <taxon>Spermatophyta</taxon>
        <taxon>Magnoliopsida</taxon>
        <taxon>eudicotyledons</taxon>
        <taxon>Gunneridae</taxon>
        <taxon>Pentapetalae</taxon>
        <taxon>rosids</taxon>
        <taxon>malvids</taxon>
        <taxon>Brassicales</taxon>
        <taxon>Brassicaceae</taxon>
        <taxon>Arabideae</taxon>
        <taxon>Arabis</taxon>
    </lineage>
</organism>
<keyword evidence="3 6" id="KW-0812">Transmembrane</keyword>
<proteinExistence type="inferred from homology"/>
<feature type="transmembrane region" description="Helical" evidence="6">
    <location>
        <begin position="219"/>
        <end position="240"/>
    </location>
</feature>